<name>A0AA42L1D9_9BURK</name>
<evidence type="ECO:0000313" key="1">
    <source>
        <dbReference type="EMBL" id="MDH0362358.1"/>
    </source>
</evidence>
<accession>A0AA42L1D9</accession>
<protein>
    <submittedName>
        <fullName evidence="1">Uncharacterized protein</fullName>
    </submittedName>
</protein>
<dbReference type="EMBL" id="JAODZU010000003">
    <property type="protein sequence ID" value="MDH0362358.1"/>
    <property type="molecule type" value="Genomic_DNA"/>
</dbReference>
<dbReference type="Gene3D" id="1.10.238.160">
    <property type="match status" value="1"/>
</dbReference>
<organism evidence="1 2">
    <name type="scientific">Comamonas aquatica</name>
    <dbReference type="NCBI Taxonomy" id="225991"/>
    <lineage>
        <taxon>Bacteria</taxon>
        <taxon>Pseudomonadati</taxon>
        <taxon>Pseudomonadota</taxon>
        <taxon>Betaproteobacteria</taxon>
        <taxon>Burkholderiales</taxon>
        <taxon>Comamonadaceae</taxon>
        <taxon>Comamonas</taxon>
    </lineage>
</organism>
<sequence>MKIPKAQQARRLSAAIRTAGQNLMVLVGKEHAPHFKAVPKDGNTYIVQDPLHPGVHHMTRADGSYVRLDGKYVATNADAVTTVRVDVHIKGCARKVAKKAHRLASQISTEVTMRRQSDDPPEVSLIDIQRVMRISGFGRSFIHAHPSFPAPVRLGTSRRAASRWIESEVVRWVNDLAAQRAISRA</sequence>
<dbReference type="RefSeq" id="WP_279859790.1">
    <property type="nucleotide sequence ID" value="NZ_JAODZU010000003.1"/>
</dbReference>
<dbReference type="Proteomes" id="UP001158297">
    <property type="component" value="Unassembled WGS sequence"/>
</dbReference>
<gene>
    <name evidence="1" type="ORF">N7330_04690</name>
</gene>
<evidence type="ECO:0000313" key="2">
    <source>
        <dbReference type="Proteomes" id="UP001158297"/>
    </source>
</evidence>
<reference evidence="1" key="1">
    <citation type="submission" date="2022-09" db="EMBL/GenBank/DDBJ databases">
        <title>Intensive care unit water sources are persistently colonized with multi-drug resistant bacteria and are the site of extensive horizontal gene transfer of antibiotic resistance genes.</title>
        <authorList>
            <person name="Diorio-Toth L."/>
        </authorList>
    </citation>
    <scope>NUCLEOTIDE SEQUENCE</scope>
    <source>
        <strain evidence="1">GD04130</strain>
    </source>
</reference>
<dbReference type="AlphaFoldDB" id="A0AA42L1D9"/>
<proteinExistence type="predicted"/>
<comment type="caution">
    <text evidence="1">The sequence shown here is derived from an EMBL/GenBank/DDBJ whole genome shotgun (WGS) entry which is preliminary data.</text>
</comment>